<dbReference type="EMBL" id="BMXA01000001">
    <property type="protein sequence ID" value="GGZ99618.1"/>
    <property type="molecule type" value="Genomic_DNA"/>
</dbReference>
<keyword evidence="2" id="KW-1185">Reference proteome</keyword>
<comment type="caution">
    <text evidence="1">The sequence shown here is derived from an EMBL/GenBank/DDBJ whole genome shotgun (WGS) entry which is preliminary data.</text>
</comment>
<reference evidence="1" key="1">
    <citation type="journal article" date="2014" name="Int. J. Syst. Evol. Microbiol.">
        <title>Complete genome sequence of Corynebacterium casei LMG S-19264T (=DSM 44701T), isolated from a smear-ripened cheese.</title>
        <authorList>
            <consortium name="US DOE Joint Genome Institute (JGI-PGF)"/>
            <person name="Walter F."/>
            <person name="Albersmeier A."/>
            <person name="Kalinowski J."/>
            <person name="Ruckert C."/>
        </authorList>
    </citation>
    <scope>NUCLEOTIDE SEQUENCE</scope>
    <source>
        <strain evidence="1">KCTC 12711</strain>
    </source>
</reference>
<name>A0A918RHZ4_9GAMM</name>
<dbReference type="AlphaFoldDB" id="A0A918RHZ4"/>
<gene>
    <name evidence="1" type="ORF">GCM10008090_05310</name>
</gene>
<organism evidence="1 2">
    <name type="scientific">Arenicella chitinivorans</name>
    <dbReference type="NCBI Taxonomy" id="1329800"/>
    <lineage>
        <taxon>Bacteria</taxon>
        <taxon>Pseudomonadati</taxon>
        <taxon>Pseudomonadota</taxon>
        <taxon>Gammaproteobacteria</taxon>
        <taxon>Arenicellales</taxon>
        <taxon>Arenicellaceae</taxon>
        <taxon>Arenicella</taxon>
    </lineage>
</organism>
<evidence type="ECO:0000313" key="1">
    <source>
        <dbReference type="EMBL" id="GGZ99618.1"/>
    </source>
</evidence>
<dbReference type="Proteomes" id="UP000614811">
    <property type="component" value="Unassembled WGS sequence"/>
</dbReference>
<protein>
    <recommendedName>
        <fullName evidence="3">DUF937 domain-containing protein</fullName>
    </recommendedName>
</protein>
<accession>A0A918RHZ4</accession>
<proteinExistence type="predicted"/>
<dbReference type="RefSeq" id="WP_189398448.1">
    <property type="nucleotide sequence ID" value="NZ_BMXA01000001.1"/>
</dbReference>
<evidence type="ECO:0000313" key="2">
    <source>
        <dbReference type="Proteomes" id="UP000614811"/>
    </source>
</evidence>
<dbReference type="Gene3D" id="1.10.10.690">
    <property type="entry name" value="YidB-like"/>
    <property type="match status" value="1"/>
</dbReference>
<dbReference type="Pfam" id="PF20159">
    <property type="entry name" value="YidB"/>
    <property type="match status" value="1"/>
</dbReference>
<dbReference type="SUPFAM" id="SSF140804">
    <property type="entry name" value="YidB-like"/>
    <property type="match status" value="1"/>
</dbReference>
<reference evidence="1" key="2">
    <citation type="submission" date="2020-09" db="EMBL/GenBank/DDBJ databases">
        <authorList>
            <person name="Sun Q."/>
            <person name="Kim S."/>
        </authorList>
    </citation>
    <scope>NUCLEOTIDE SEQUENCE</scope>
    <source>
        <strain evidence="1">KCTC 12711</strain>
    </source>
</reference>
<evidence type="ECO:0008006" key="3">
    <source>
        <dbReference type="Google" id="ProtNLM"/>
    </source>
</evidence>
<dbReference type="InterPro" id="IPR045372">
    <property type="entry name" value="YidB"/>
</dbReference>
<dbReference type="InterPro" id="IPR027405">
    <property type="entry name" value="YidB-like"/>
</dbReference>
<sequence>MDIMDLATDLLGSKLGNSAGADNDLVKTVIQNLLGGSGGQGIDLGALVGNLQNSGLGELAASWLGDGSNDAISTSQIENIFGSDKLAQAAQQLGADQGDLLKGLQDMLPQVVDKSSSGGSLLDSVGGLSGLASMASKFLK</sequence>